<dbReference type="SUPFAM" id="SSF52540">
    <property type="entry name" value="P-loop containing nucleoside triphosphate hydrolases"/>
    <property type="match status" value="1"/>
</dbReference>
<keyword evidence="10" id="KW-1185">Reference proteome</keyword>
<dbReference type="GO" id="GO:0005739">
    <property type="term" value="C:mitochondrion"/>
    <property type="evidence" value="ECO:0007669"/>
    <property type="project" value="TreeGrafter"/>
</dbReference>
<evidence type="ECO:0000259" key="8">
    <source>
        <dbReference type="PROSITE" id="PS51883"/>
    </source>
</evidence>
<keyword evidence="4" id="KW-0547">Nucleotide-binding</keyword>
<comment type="similarity">
    <text evidence="2">Belongs to the TRAFAC class OBG-HflX-like GTPase superfamily. OBG GTPase family.</text>
</comment>
<dbReference type="SUPFAM" id="SSF82051">
    <property type="entry name" value="Obg GTP-binding protein N-terminal domain"/>
    <property type="match status" value="1"/>
</dbReference>
<dbReference type="PRINTS" id="PR00326">
    <property type="entry name" value="GTP1OBG"/>
</dbReference>
<feature type="domain" description="Obg" evidence="8">
    <location>
        <begin position="22"/>
        <end position="158"/>
    </location>
</feature>
<dbReference type="Pfam" id="PF01926">
    <property type="entry name" value="MMR_HSR1"/>
    <property type="match status" value="1"/>
</dbReference>
<dbReference type="InterPro" id="IPR014100">
    <property type="entry name" value="GTP-bd_Obg/CgtA"/>
</dbReference>
<protein>
    <submittedName>
        <fullName evidence="9">Uncharacterized protein</fullName>
    </submittedName>
</protein>
<dbReference type="PANTHER" id="PTHR11702">
    <property type="entry name" value="DEVELOPMENTALLY REGULATED GTP-BINDING PROTEIN-RELATED"/>
    <property type="match status" value="1"/>
</dbReference>
<dbReference type="InterPro" id="IPR036726">
    <property type="entry name" value="GTP1_OBG_dom_sf"/>
</dbReference>
<dbReference type="InterPro" id="IPR006169">
    <property type="entry name" value="GTP1_OBG_dom"/>
</dbReference>
<dbReference type="CDD" id="cd01898">
    <property type="entry name" value="Obg"/>
    <property type="match status" value="1"/>
</dbReference>
<comment type="subcellular location">
    <subcellularLocation>
        <location evidence="1">Nucleus</location>
        <location evidence="1">Nucleolus</location>
    </subcellularLocation>
</comment>
<dbReference type="GO" id="GO:0042254">
    <property type="term" value="P:ribosome biogenesis"/>
    <property type="evidence" value="ECO:0007669"/>
    <property type="project" value="UniProtKB-UniRule"/>
</dbReference>
<organism evidence="9 10">
    <name type="scientific">Polypedilum vanderplanki</name>
    <name type="common">Sleeping chironomid midge</name>
    <dbReference type="NCBI Taxonomy" id="319348"/>
    <lineage>
        <taxon>Eukaryota</taxon>
        <taxon>Metazoa</taxon>
        <taxon>Ecdysozoa</taxon>
        <taxon>Arthropoda</taxon>
        <taxon>Hexapoda</taxon>
        <taxon>Insecta</taxon>
        <taxon>Pterygota</taxon>
        <taxon>Neoptera</taxon>
        <taxon>Endopterygota</taxon>
        <taxon>Diptera</taxon>
        <taxon>Nematocera</taxon>
        <taxon>Chironomoidea</taxon>
        <taxon>Chironomidae</taxon>
        <taxon>Chironominae</taxon>
        <taxon>Polypedilum</taxon>
        <taxon>Polypedilum</taxon>
    </lineage>
</organism>
<evidence type="ECO:0000259" key="7">
    <source>
        <dbReference type="PROSITE" id="PS51710"/>
    </source>
</evidence>
<accession>A0A9J6CF33</accession>
<evidence type="ECO:0000313" key="9">
    <source>
        <dbReference type="EMBL" id="KAG5680746.1"/>
    </source>
</evidence>
<evidence type="ECO:0000256" key="3">
    <source>
        <dbReference type="ARBA" id="ARBA00022517"/>
    </source>
</evidence>
<evidence type="ECO:0000256" key="4">
    <source>
        <dbReference type="ARBA" id="ARBA00022741"/>
    </source>
</evidence>
<comment type="caution">
    <text evidence="9">The sequence shown here is derived from an EMBL/GenBank/DDBJ whole genome shotgun (WGS) entry which is preliminary data.</text>
</comment>
<dbReference type="GO" id="GO:0005730">
    <property type="term" value="C:nucleolus"/>
    <property type="evidence" value="ECO:0007669"/>
    <property type="project" value="UniProtKB-SubCell"/>
</dbReference>
<dbReference type="GO" id="GO:0003924">
    <property type="term" value="F:GTPase activity"/>
    <property type="evidence" value="ECO:0007669"/>
    <property type="project" value="InterPro"/>
</dbReference>
<proteinExistence type="inferred from homology"/>
<dbReference type="Pfam" id="PF01018">
    <property type="entry name" value="GTP1_OBG"/>
    <property type="match status" value="1"/>
</dbReference>
<dbReference type="PANTHER" id="PTHR11702:SF43">
    <property type="entry name" value="GTP-BINDING PROTEIN 10"/>
    <property type="match status" value="1"/>
</dbReference>
<dbReference type="PROSITE" id="PS51710">
    <property type="entry name" value="G_OBG"/>
    <property type="match status" value="1"/>
</dbReference>
<evidence type="ECO:0000256" key="1">
    <source>
        <dbReference type="ARBA" id="ARBA00004604"/>
    </source>
</evidence>
<evidence type="ECO:0000313" key="10">
    <source>
        <dbReference type="Proteomes" id="UP001107558"/>
    </source>
</evidence>
<dbReference type="InterPro" id="IPR045086">
    <property type="entry name" value="OBG_GTPase"/>
</dbReference>
<dbReference type="Proteomes" id="UP001107558">
    <property type="component" value="Chromosome 1"/>
</dbReference>
<feature type="domain" description="OBG-type G" evidence="7">
    <location>
        <begin position="159"/>
        <end position="354"/>
    </location>
</feature>
<dbReference type="InterPro" id="IPR027417">
    <property type="entry name" value="P-loop_NTPase"/>
</dbReference>
<dbReference type="PROSITE" id="PS51883">
    <property type="entry name" value="OBG"/>
    <property type="match status" value="1"/>
</dbReference>
<keyword evidence="5" id="KW-0342">GTP-binding</keyword>
<dbReference type="GO" id="GO:0000287">
    <property type="term" value="F:magnesium ion binding"/>
    <property type="evidence" value="ECO:0007669"/>
    <property type="project" value="InterPro"/>
</dbReference>
<dbReference type="PIRSF" id="PIRSF002401">
    <property type="entry name" value="GTP_bd_Obg/CgtA"/>
    <property type="match status" value="1"/>
</dbReference>
<dbReference type="InterPro" id="IPR006073">
    <property type="entry name" value="GTP-bd"/>
</dbReference>
<dbReference type="InterPro" id="IPR031167">
    <property type="entry name" value="G_OBG"/>
</dbReference>
<sequence>MVILTSTLLKLEKRARKIIKPKPFLDTLKLVVKSGHGGNGDLKFGGIGGQGGVVFLKAKEDCTLKQLWKKYPTKVIEASNGEDSCKTRLVGRRGNDQEIHVPTGITIIDNEKNRIIGELNNQDETCIVAKGGVGGSLGNNFIGKPGRSYSITLDLKIIADCGLVGFPNAGKSTLLKAISNAKPKIASYPFTTIMPQIGVLEYDDYRQITLADLPGLIENAHKNIGMGHQFLKHVERTRLLILIVDINGFQLSLKHQKRSCIENVYSLNKELEMYDQNLLEKPSILLVNKMDLDGSIEKYIENENYFNDLSLFVDKIPEDIRPEKLLKFERIIPLSARKFQEVDKVKNEIRQVIDRVEERKLTENVDEKVNEKLRRKLIEHGPKVV</sequence>
<dbReference type="Gene3D" id="2.70.210.12">
    <property type="entry name" value="GTP1/OBG domain"/>
    <property type="match status" value="1"/>
</dbReference>
<reference evidence="9" key="1">
    <citation type="submission" date="2021-03" db="EMBL/GenBank/DDBJ databases">
        <title>Chromosome level genome of the anhydrobiotic midge Polypedilum vanderplanki.</title>
        <authorList>
            <person name="Yoshida Y."/>
            <person name="Kikawada T."/>
            <person name="Gusev O."/>
        </authorList>
    </citation>
    <scope>NUCLEOTIDE SEQUENCE</scope>
    <source>
        <strain evidence="9">NIAS01</strain>
        <tissue evidence="9">Whole body or cell culture</tissue>
    </source>
</reference>
<dbReference type="AlphaFoldDB" id="A0A9J6CF33"/>
<gene>
    <name evidence="9" type="ORF">PVAND_010235</name>
</gene>
<dbReference type="GO" id="GO:0005525">
    <property type="term" value="F:GTP binding"/>
    <property type="evidence" value="ECO:0007669"/>
    <property type="project" value="UniProtKB-KW"/>
</dbReference>
<evidence type="ECO:0000256" key="5">
    <source>
        <dbReference type="ARBA" id="ARBA00023134"/>
    </source>
</evidence>
<keyword evidence="6" id="KW-0539">Nucleus</keyword>
<dbReference type="OrthoDB" id="347018at2759"/>
<dbReference type="EMBL" id="JADBJN010000001">
    <property type="protein sequence ID" value="KAG5680746.1"/>
    <property type="molecule type" value="Genomic_DNA"/>
</dbReference>
<dbReference type="Gene3D" id="3.40.50.300">
    <property type="entry name" value="P-loop containing nucleotide triphosphate hydrolases"/>
    <property type="match status" value="1"/>
</dbReference>
<evidence type="ECO:0000256" key="2">
    <source>
        <dbReference type="ARBA" id="ARBA00007699"/>
    </source>
</evidence>
<evidence type="ECO:0000256" key="6">
    <source>
        <dbReference type="ARBA" id="ARBA00023242"/>
    </source>
</evidence>
<keyword evidence="3" id="KW-0690">Ribosome biogenesis</keyword>
<name>A0A9J6CF33_POLVA</name>